<evidence type="ECO:0000313" key="1">
    <source>
        <dbReference type="EMBL" id="EYU44555.1"/>
    </source>
</evidence>
<reference evidence="1 2" key="1">
    <citation type="journal article" date="2013" name="Proc. Natl. Acad. Sci. U.S.A.">
        <title>Fine-scale variation in meiotic recombination in Mimulus inferred from population shotgun sequencing.</title>
        <authorList>
            <person name="Hellsten U."/>
            <person name="Wright K.M."/>
            <person name="Jenkins J."/>
            <person name="Shu S."/>
            <person name="Yuan Y."/>
            <person name="Wessler S.R."/>
            <person name="Schmutz J."/>
            <person name="Willis J.H."/>
            <person name="Rokhsar D.S."/>
        </authorList>
    </citation>
    <scope>NUCLEOTIDE SEQUENCE [LARGE SCALE GENOMIC DNA]</scope>
    <source>
        <strain evidence="2">cv. DUN x IM62</strain>
    </source>
</reference>
<organism evidence="1 2">
    <name type="scientific">Erythranthe guttata</name>
    <name type="common">Yellow monkey flower</name>
    <name type="synonym">Mimulus guttatus</name>
    <dbReference type="NCBI Taxonomy" id="4155"/>
    <lineage>
        <taxon>Eukaryota</taxon>
        <taxon>Viridiplantae</taxon>
        <taxon>Streptophyta</taxon>
        <taxon>Embryophyta</taxon>
        <taxon>Tracheophyta</taxon>
        <taxon>Spermatophyta</taxon>
        <taxon>Magnoliopsida</taxon>
        <taxon>eudicotyledons</taxon>
        <taxon>Gunneridae</taxon>
        <taxon>Pentapetalae</taxon>
        <taxon>asterids</taxon>
        <taxon>lamiids</taxon>
        <taxon>Lamiales</taxon>
        <taxon>Phrymaceae</taxon>
        <taxon>Erythranthe</taxon>
    </lineage>
</organism>
<keyword evidence="2" id="KW-1185">Reference proteome</keyword>
<dbReference type="EMBL" id="KI630214">
    <property type="protein sequence ID" value="EYU44555.1"/>
    <property type="molecule type" value="Genomic_DNA"/>
</dbReference>
<evidence type="ECO:0000313" key="2">
    <source>
        <dbReference type="Proteomes" id="UP000030748"/>
    </source>
</evidence>
<dbReference type="AlphaFoldDB" id="A0A022S004"/>
<gene>
    <name evidence="1" type="ORF">MIMGU_mgv1a0014981mg</name>
</gene>
<accession>A0A022S004</accession>
<dbReference type="Proteomes" id="UP000030748">
    <property type="component" value="Unassembled WGS sequence"/>
</dbReference>
<dbReference type="STRING" id="4155.A0A022S004"/>
<dbReference type="PANTHER" id="PTHR34365:SF7">
    <property type="entry name" value="GLYCINE-RICH DOMAIN-CONTAINING PROTEIN 1"/>
    <property type="match status" value="1"/>
</dbReference>
<name>A0A022S004_ERYGU</name>
<dbReference type="PANTHER" id="PTHR34365">
    <property type="entry name" value="ENOLASE (DUF1399)"/>
    <property type="match status" value="1"/>
</dbReference>
<sequence>MEMEQELEWKAAQSTEINVDLVSAAIRQLKFLMAVDRKRWLYEGPGLDRAIYRYNFYWLPLLAKHSESRLLDGPLVVPLDCEWVWHCHRLNP</sequence>
<proteinExistence type="predicted"/>
<dbReference type="Pfam" id="PF07173">
    <property type="entry name" value="GRDP-like"/>
    <property type="match status" value="1"/>
</dbReference>
<protein>
    <submittedName>
        <fullName evidence="1">Uncharacterized protein</fullName>
    </submittedName>
</protein>
<dbReference type="InterPro" id="IPR009836">
    <property type="entry name" value="GRDP-like"/>
</dbReference>
<feature type="non-terminal residue" evidence="1">
    <location>
        <position position="92"/>
    </location>
</feature>